<name>A0A010SN50_PSEFL</name>
<dbReference type="PATRIC" id="fig|1042209.11.peg.2765"/>
<organism evidence="2 3">
    <name type="scientific">Pseudomonas fluorescens HK44</name>
    <dbReference type="NCBI Taxonomy" id="1042209"/>
    <lineage>
        <taxon>Bacteria</taxon>
        <taxon>Pseudomonadati</taxon>
        <taxon>Pseudomonadota</taxon>
        <taxon>Gammaproteobacteria</taxon>
        <taxon>Pseudomonadales</taxon>
        <taxon>Pseudomonadaceae</taxon>
        <taxon>Pseudomonas</taxon>
    </lineage>
</organism>
<dbReference type="AlphaFoldDB" id="A0A010SN50"/>
<protein>
    <submittedName>
        <fullName evidence="2">Uncharacterized protein</fullName>
    </submittedName>
</protein>
<reference evidence="2 3" key="1">
    <citation type="journal article" date="2011" name="J. Bacteriol.">
        <title>Draft genome sequence of the polycyclic aromatic hydrocarbon-degrading, genetically engineered bioluminescent bioreporter Pseudomonas fluorescens HK44.</title>
        <authorList>
            <person name="Chauhan A."/>
            <person name="Layton A.C."/>
            <person name="Williams D.E."/>
            <person name="Smartt A.E."/>
            <person name="Ripp S."/>
            <person name="Karpinets T.V."/>
            <person name="Brown S.D."/>
            <person name="Sayler G.S."/>
        </authorList>
    </citation>
    <scope>NUCLEOTIDE SEQUENCE [LARGE SCALE GENOMIC DNA]</scope>
    <source>
        <strain evidence="2 3">HK44</strain>
    </source>
</reference>
<comment type="caution">
    <text evidence="2">The sequence shown here is derived from an EMBL/GenBank/DDBJ whole genome shotgun (WGS) entry which is preliminary data.</text>
</comment>
<feature type="region of interest" description="Disordered" evidence="1">
    <location>
        <begin position="1"/>
        <end position="39"/>
    </location>
</feature>
<dbReference type="Proteomes" id="UP000022611">
    <property type="component" value="Unassembled WGS sequence"/>
</dbReference>
<sequence length="39" mass="4306">MQIRTDFDGTDQGLAAAGRSYQRPSKKQVKCHHDEMGAA</sequence>
<accession>A0A010SN50</accession>
<gene>
    <name evidence="2" type="ORF">HK44_002110</name>
</gene>
<dbReference type="HOGENOM" id="CLU_3315548_0_0_6"/>
<proteinExistence type="predicted"/>
<dbReference type="EMBL" id="AFOY02000013">
    <property type="protein sequence ID" value="EXF94310.1"/>
    <property type="molecule type" value="Genomic_DNA"/>
</dbReference>
<evidence type="ECO:0000313" key="3">
    <source>
        <dbReference type="Proteomes" id="UP000022611"/>
    </source>
</evidence>
<evidence type="ECO:0000313" key="2">
    <source>
        <dbReference type="EMBL" id="EXF94310.1"/>
    </source>
</evidence>
<evidence type="ECO:0000256" key="1">
    <source>
        <dbReference type="SAM" id="MobiDB-lite"/>
    </source>
</evidence>